<sequence>MDDSSLPLGPTGYRFWPTEDELVQFFLHPKVMGLPLPTPNYILELDLYGENKPSEIWDTFMGPCPARIDVVAGFTEFTQKILSANLDILDDPVLQSHRVDDDPLLASAESSSIETTQSSRVYNDDSEYNLKAIPGSAAYPQTQDQKESNRKRLKTSSGSSNSLPPPTLLPSLQPIGTVAESTRPVILVDSQETGVRLFHTLLACAEAVEQDNLKLADAPVKHVHGRGGKTRRGLWNCEG</sequence>
<feature type="region of interest" description="Disordered" evidence="5">
    <location>
        <begin position="105"/>
        <end position="173"/>
    </location>
</feature>
<keyword evidence="3" id="KW-0804">Transcription</keyword>
<dbReference type="EMBL" id="CM017327">
    <property type="protein sequence ID" value="KAE8099705.1"/>
    <property type="molecule type" value="Genomic_DNA"/>
</dbReference>
<keyword evidence="4" id="KW-0539">Nucleus</keyword>
<gene>
    <name evidence="7" type="ORF">FH972_017662</name>
</gene>
<dbReference type="OrthoDB" id="774757at2759"/>
<feature type="domain" description="NAC" evidence="6">
    <location>
        <begin position="10"/>
        <end position="58"/>
    </location>
</feature>
<dbReference type="InterPro" id="IPR003441">
    <property type="entry name" value="NAC-dom"/>
</dbReference>
<dbReference type="SUPFAM" id="SSF101941">
    <property type="entry name" value="NAC domain"/>
    <property type="match status" value="1"/>
</dbReference>
<keyword evidence="2" id="KW-0238">DNA-binding</keyword>
<reference evidence="7 8" key="1">
    <citation type="submission" date="2019-06" db="EMBL/GenBank/DDBJ databases">
        <title>A chromosomal-level reference genome of Carpinus fangiana (Coryloideae, Betulaceae).</title>
        <authorList>
            <person name="Yang X."/>
            <person name="Wang Z."/>
            <person name="Zhang L."/>
            <person name="Hao G."/>
            <person name="Liu J."/>
            <person name="Yang Y."/>
        </authorList>
    </citation>
    <scope>NUCLEOTIDE SEQUENCE [LARGE SCALE GENOMIC DNA]</scope>
    <source>
        <strain evidence="7">Cfa_2016G</strain>
        <tissue evidence="7">Leaf</tissue>
    </source>
</reference>
<dbReference type="Proteomes" id="UP000327013">
    <property type="component" value="Chromosome 7"/>
</dbReference>
<organism evidence="7 8">
    <name type="scientific">Carpinus fangiana</name>
    <dbReference type="NCBI Taxonomy" id="176857"/>
    <lineage>
        <taxon>Eukaryota</taxon>
        <taxon>Viridiplantae</taxon>
        <taxon>Streptophyta</taxon>
        <taxon>Embryophyta</taxon>
        <taxon>Tracheophyta</taxon>
        <taxon>Spermatophyta</taxon>
        <taxon>Magnoliopsida</taxon>
        <taxon>eudicotyledons</taxon>
        <taxon>Gunneridae</taxon>
        <taxon>Pentapetalae</taxon>
        <taxon>rosids</taxon>
        <taxon>fabids</taxon>
        <taxon>Fagales</taxon>
        <taxon>Betulaceae</taxon>
        <taxon>Carpinus</taxon>
    </lineage>
</organism>
<accession>A0A5N6RLN5</accession>
<evidence type="ECO:0000313" key="8">
    <source>
        <dbReference type="Proteomes" id="UP000327013"/>
    </source>
</evidence>
<dbReference type="GO" id="GO:0003677">
    <property type="term" value="F:DNA binding"/>
    <property type="evidence" value="ECO:0007669"/>
    <property type="project" value="UniProtKB-KW"/>
</dbReference>
<evidence type="ECO:0000313" key="7">
    <source>
        <dbReference type="EMBL" id="KAE8099705.1"/>
    </source>
</evidence>
<protein>
    <recommendedName>
        <fullName evidence="6">NAC domain-containing protein</fullName>
    </recommendedName>
</protein>
<name>A0A5N6RLN5_9ROSI</name>
<dbReference type="Pfam" id="PF02365">
    <property type="entry name" value="NAM"/>
    <property type="match status" value="1"/>
</dbReference>
<feature type="compositionally biased region" description="Polar residues" evidence="5">
    <location>
        <begin position="108"/>
        <end position="121"/>
    </location>
</feature>
<evidence type="ECO:0000256" key="2">
    <source>
        <dbReference type="ARBA" id="ARBA00023125"/>
    </source>
</evidence>
<evidence type="ECO:0000256" key="4">
    <source>
        <dbReference type="ARBA" id="ARBA00023242"/>
    </source>
</evidence>
<evidence type="ECO:0000259" key="6">
    <source>
        <dbReference type="Pfam" id="PF02365"/>
    </source>
</evidence>
<dbReference type="AlphaFoldDB" id="A0A5N6RLN5"/>
<proteinExistence type="predicted"/>
<dbReference type="GO" id="GO:0006355">
    <property type="term" value="P:regulation of DNA-templated transcription"/>
    <property type="evidence" value="ECO:0007669"/>
    <property type="project" value="InterPro"/>
</dbReference>
<evidence type="ECO:0000256" key="5">
    <source>
        <dbReference type="SAM" id="MobiDB-lite"/>
    </source>
</evidence>
<evidence type="ECO:0000256" key="1">
    <source>
        <dbReference type="ARBA" id="ARBA00023015"/>
    </source>
</evidence>
<dbReference type="InterPro" id="IPR036093">
    <property type="entry name" value="NAC_dom_sf"/>
</dbReference>
<keyword evidence="1" id="KW-0805">Transcription regulation</keyword>
<evidence type="ECO:0000256" key="3">
    <source>
        <dbReference type="ARBA" id="ARBA00023163"/>
    </source>
</evidence>
<keyword evidence="8" id="KW-1185">Reference proteome</keyword>